<evidence type="ECO:0000313" key="3">
    <source>
        <dbReference type="Proteomes" id="UP000215335"/>
    </source>
</evidence>
<sequence length="44" mass="4663">MPYGRAVQCDLPQTHIPTQESLSPPPITITAPPTPAPAKPRDGD</sequence>
<gene>
    <name evidence="2" type="ORF">TSAR_015129</name>
</gene>
<evidence type="ECO:0000313" key="2">
    <source>
        <dbReference type="EMBL" id="OXU21179.1"/>
    </source>
</evidence>
<organism evidence="2 3">
    <name type="scientific">Trichomalopsis sarcophagae</name>
    <dbReference type="NCBI Taxonomy" id="543379"/>
    <lineage>
        <taxon>Eukaryota</taxon>
        <taxon>Metazoa</taxon>
        <taxon>Ecdysozoa</taxon>
        <taxon>Arthropoda</taxon>
        <taxon>Hexapoda</taxon>
        <taxon>Insecta</taxon>
        <taxon>Pterygota</taxon>
        <taxon>Neoptera</taxon>
        <taxon>Endopterygota</taxon>
        <taxon>Hymenoptera</taxon>
        <taxon>Apocrita</taxon>
        <taxon>Proctotrupomorpha</taxon>
        <taxon>Chalcidoidea</taxon>
        <taxon>Pteromalidae</taxon>
        <taxon>Pteromalinae</taxon>
        <taxon>Trichomalopsis</taxon>
    </lineage>
</organism>
<reference evidence="2 3" key="1">
    <citation type="journal article" date="2017" name="Curr. Biol.">
        <title>The Evolution of Venom by Co-option of Single-Copy Genes.</title>
        <authorList>
            <person name="Martinson E.O."/>
            <person name="Mrinalini"/>
            <person name="Kelkar Y.D."/>
            <person name="Chang C.H."/>
            <person name="Werren J.H."/>
        </authorList>
    </citation>
    <scope>NUCLEOTIDE SEQUENCE [LARGE SCALE GENOMIC DNA]</scope>
    <source>
        <strain evidence="2 3">Alberta</strain>
        <tissue evidence="2">Whole body</tissue>
    </source>
</reference>
<proteinExistence type="predicted"/>
<feature type="compositionally biased region" description="Pro residues" evidence="1">
    <location>
        <begin position="23"/>
        <end position="38"/>
    </location>
</feature>
<dbReference type="Proteomes" id="UP000215335">
    <property type="component" value="Unassembled WGS sequence"/>
</dbReference>
<evidence type="ECO:0000256" key="1">
    <source>
        <dbReference type="SAM" id="MobiDB-lite"/>
    </source>
</evidence>
<dbReference type="EMBL" id="NNAY01002500">
    <property type="protein sequence ID" value="OXU21179.1"/>
    <property type="molecule type" value="Genomic_DNA"/>
</dbReference>
<accession>A0A232ES32</accession>
<keyword evidence="3" id="KW-1185">Reference proteome</keyword>
<protein>
    <submittedName>
        <fullName evidence="2">Uncharacterized protein</fullName>
    </submittedName>
</protein>
<feature type="region of interest" description="Disordered" evidence="1">
    <location>
        <begin position="1"/>
        <end position="44"/>
    </location>
</feature>
<name>A0A232ES32_9HYME</name>
<comment type="caution">
    <text evidence="2">The sequence shown here is derived from an EMBL/GenBank/DDBJ whole genome shotgun (WGS) entry which is preliminary data.</text>
</comment>
<dbReference type="AlphaFoldDB" id="A0A232ES32"/>